<evidence type="ECO:0000313" key="10">
    <source>
        <dbReference type="EMBL" id="KAG9349638.1"/>
    </source>
</evidence>
<dbReference type="GO" id="GO:0009897">
    <property type="term" value="C:external side of plasma membrane"/>
    <property type="evidence" value="ECO:0007669"/>
    <property type="project" value="TreeGrafter"/>
</dbReference>
<organism evidence="10 11">
    <name type="scientific">Albula glossodonta</name>
    <name type="common">roundjaw bonefish</name>
    <dbReference type="NCBI Taxonomy" id="121402"/>
    <lineage>
        <taxon>Eukaryota</taxon>
        <taxon>Metazoa</taxon>
        <taxon>Chordata</taxon>
        <taxon>Craniata</taxon>
        <taxon>Vertebrata</taxon>
        <taxon>Euteleostomi</taxon>
        <taxon>Actinopterygii</taxon>
        <taxon>Neopterygii</taxon>
        <taxon>Teleostei</taxon>
        <taxon>Albuliformes</taxon>
        <taxon>Albulidae</taxon>
        <taxon>Albula</taxon>
    </lineage>
</organism>
<keyword evidence="2 8" id="KW-0812">Transmembrane</keyword>
<dbReference type="PANTHER" id="PTHR23037">
    <property type="entry name" value="CYTOKINE RECEPTOR"/>
    <property type="match status" value="1"/>
</dbReference>
<keyword evidence="7" id="KW-0325">Glycoprotein</keyword>
<feature type="transmembrane region" description="Helical" evidence="8">
    <location>
        <begin position="194"/>
        <end position="216"/>
    </location>
</feature>
<dbReference type="InterPro" id="IPR013783">
    <property type="entry name" value="Ig-like_fold"/>
</dbReference>
<gene>
    <name evidence="10" type="ORF">JZ751_028086</name>
</gene>
<protein>
    <recommendedName>
        <fullName evidence="9">Fibronectin type-III domain-containing protein</fullName>
    </recommendedName>
</protein>
<dbReference type="Proteomes" id="UP000824540">
    <property type="component" value="Unassembled WGS sequence"/>
</dbReference>
<dbReference type="GO" id="GO:0004896">
    <property type="term" value="F:cytokine receptor activity"/>
    <property type="evidence" value="ECO:0007669"/>
    <property type="project" value="TreeGrafter"/>
</dbReference>
<dbReference type="OrthoDB" id="8545036at2759"/>
<dbReference type="PANTHER" id="PTHR23037:SF46">
    <property type="entry name" value="INTERLEUKIN 5 RECEPTOR SUBUNIT ALPHA"/>
    <property type="match status" value="1"/>
</dbReference>
<comment type="caution">
    <text evidence="10">The sequence shown here is derived from an EMBL/GenBank/DDBJ whole genome shotgun (WGS) entry which is preliminary data.</text>
</comment>
<evidence type="ECO:0000256" key="7">
    <source>
        <dbReference type="ARBA" id="ARBA00023180"/>
    </source>
</evidence>
<evidence type="ECO:0000256" key="8">
    <source>
        <dbReference type="SAM" id="Phobius"/>
    </source>
</evidence>
<name>A0A8T2PJF1_9TELE</name>
<reference evidence="10" key="1">
    <citation type="thesis" date="2021" institute="BYU ScholarsArchive" country="Provo, UT, USA">
        <title>Applications of and Algorithms for Genome Assembly and Genomic Analyses with an Emphasis on Marine Teleosts.</title>
        <authorList>
            <person name="Pickett B.D."/>
        </authorList>
    </citation>
    <scope>NUCLEOTIDE SEQUENCE</scope>
    <source>
        <strain evidence="10">HI-2016</strain>
    </source>
</reference>
<keyword evidence="4 8" id="KW-1133">Transmembrane helix</keyword>
<dbReference type="InterPro" id="IPR036116">
    <property type="entry name" value="FN3_sf"/>
</dbReference>
<keyword evidence="5 8" id="KW-0472">Membrane</keyword>
<evidence type="ECO:0000313" key="11">
    <source>
        <dbReference type="Proteomes" id="UP000824540"/>
    </source>
</evidence>
<feature type="domain" description="Fibronectin type-III" evidence="9">
    <location>
        <begin position="85"/>
        <end position="188"/>
    </location>
</feature>
<evidence type="ECO:0000256" key="1">
    <source>
        <dbReference type="ARBA" id="ARBA00004479"/>
    </source>
</evidence>
<evidence type="ECO:0000256" key="2">
    <source>
        <dbReference type="ARBA" id="ARBA00022692"/>
    </source>
</evidence>
<accession>A0A8T2PJF1</accession>
<feature type="non-terminal residue" evidence="10">
    <location>
        <position position="477"/>
    </location>
</feature>
<keyword evidence="11" id="KW-1185">Reference proteome</keyword>
<dbReference type="SUPFAM" id="SSF49265">
    <property type="entry name" value="Fibronectin type III"/>
    <property type="match status" value="2"/>
</dbReference>
<sequence length="477" mass="52651">MQNGRLSLSALSSAQSLLTLLSSRKGPKRECPDYVTGGPNSCYFDSHHTQVWEIYCMNVMAHSSHGNYTSEDHCLDVADIVETDPPFNLTYRLTNSSEEQSGRTAVVSWMYPNAADVHMGWVTLVFELQYRRKSEPHNWKVKGILREARLELLDLPVGSYVVRVRCKSHNSRLWSKWSEPLVINIPSNQTIDKMMAVILVTGIGVMAFLMIGFGVIPQGKRGVDPTLLKNGKIDEITRLFKSFHGYSPPQYSVDTWLQVSTEEGQSLKESPLAQLVKKEGEVAPSTECPIFTNVQQMQECPSPYCEAPPQGVEALPPAPPAESSSWAWPTLGPGNTELLTVPNQGYTVVVSPTPAIGPPPSQPWPPNQDFYTCVNRVNMNGAVQLVPCLSTHHRDTPLLQLKDPVKKDVTEGYSELAMSKAKQRAPDVTMPSVTSGITTGAPASEMQNSYTTVDDLSLHREWGMDVAPAKGDGQERV</sequence>
<evidence type="ECO:0000256" key="5">
    <source>
        <dbReference type="ARBA" id="ARBA00023136"/>
    </source>
</evidence>
<dbReference type="PROSITE" id="PS50853">
    <property type="entry name" value="FN3"/>
    <property type="match status" value="1"/>
</dbReference>
<evidence type="ECO:0000256" key="3">
    <source>
        <dbReference type="ARBA" id="ARBA00022729"/>
    </source>
</evidence>
<dbReference type="Gene3D" id="2.60.40.10">
    <property type="entry name" value="Immunoglobulins"/>
    <property type="match status" value="2"/>
</dbReference>
<evidence type="ECO:0000259" key="9">
    <source>
        <dbReference type="PROSITE" id="PS50853"/>
    </source>
</evidence>
<dbReference type="InterPro" id="IPR003961">
    <property type="entry name" value="FN3_dom"/>
</dbReference>
<dbReference type="EMBL" id="JAFBMS010000009">
    <property type="protein sequence ID" value="KAG9349638.1"/>
    <property type="molecule type" value="Genomic_DNA"/>
</dbReference>
<keyword evidence="6" id="KW-0675">Receptor</keyword>
<dbReference type="AlphaFoldDB" id="A0A8T2PJF1"/>
<evidence type="ECO:0000256" key="4">
    <source>
        <dbReference type="ARBA" id="ARBA00022989"/>
    </source>
</evidence>
<evidence type="ECO:0000256" key="6">
    <source>
        <dbReference type="ARBA" id="ARBA00023170"/>
    </source>
</evidence>
<comment type="subcellular location">
    <subcellularLocation>
        <location evidence="1">Membrane</location>
        <topology evidence="1">Single-pass type I membrane protein</topology>
    </subcellularLocation>
</comment>
<keyword evidence="3" id="KW-0732">Signal</keyword>
<proteinExistence type="predicted"/>